<keyword evidence="3" id="KW-1185">Reference proteome</keyword>
<feature type="transmembrane region" description="Helical" evidence="1">
    <location>
        <begin position="70"/>
        <end position="89"/>
    </location>
</feature>
<dbReference type="AlphaFoldDB" id="A0A7D5I053"/>
<protein>
    <submittedName>
        <fullName evidence="2">Uncharacterized protein</fullName>
    </submittedName>
</protein>
<name>A0A7D5I053_9PSED</name>
<reference evidence="2 3" key="1">
    <citation type="submission" date="2020-06" db="EMBL/GenBank/DDBJ databases">
        <title>Pseudomonas eucalypticola sp. nov., an endophyte of Eucalyptus dunnii leaves with biocontrol ability of eucalyptus leaf blight.</title>
        <authorList>
            <person name="Liu Y."/>
            <person name="Song Z."/>
            <person name="Zeng H."/>
            <person name="Lu M."/>
            <person name="Wang X."/>
            <person name="Lian X."/>
            <person name="Zhang Q."/>
        </authorList>
    </citation>
    <scope>NUCLEOTIDE SEQUENCE [LARGE SCALE GENOMIC DNA]</scope>
    <source>
        <strain evidence="2 3">NP-1</strain>
    </source>
</reference>
<dbReference type="KEGG" id="pez:HWQ56_24985"/>
<dbReference type="Proteomes" id="UP000509568">
    <property type="component" value="Chromosome"/>
</dbReference>
<keyword evidence="1" id="KW-0812">Transmembrane</keyword>
<evidence type="ECO:0000313" key="2">
    <source>
        <dbReference type="EMBL" id="QKZ06851.1"/>
    </source>
</evidence>
<keyword evidence="1" id="KW-1133">Transmembrane helix</keyword>
<organism evidence="2 3">
    <name type="scientific">Pseudomonas eucalypticola</name>
    <dbReference type="NCBI Taxonomy" id="2599595"/>
    <lineage>
        <taxon>Bacteria</taxon>
        <taxon>Pseudomonadati</taxon>
        <taxon>Pseudomonadota</taxon>
        <taxon>Gammaproteobacteria</taxon>
        <taxon>Pseudomonadales</taxon>
        <taxon>Pseudomonadaceae</taxon>
        <taxon>Pseudomonas</taxon>
    </lineage>
</organism>
<sequence length="163" mass="17914">MTATEAIYEASSAVDDGTHFLKQTIDATVKADPQLVWLKQAEQRGDVNSQQFKELHESFKPKNSRMGQGAMLAVIIVVSALTAGAASALSNPATSVTYKDAGRFGKVMDVIAPDGCGLRTIRMENLLVYWSRRSHEYFIYCDNKPPRSEELCIRDLGGGESVR</sequence>
<proteinExistence type="predicted"/>
<keyword evidence="1" id="KW-0472">Membrane</keyword>
<gene>
    <name evidence="2" type="ORF">HWQ56_24985</name>
</gene>
<accession>A0A7D5I053</accession>
<evidence type="ECO:0000256" key="1">
    <source>
        <dbReference type="SAM" id="Phobius"/>
    </source>
</evidence>
<dbReference type="EMBL" id="CP056030">
    <property type="protein sequence ID" value="QKZ06851.1"/>
    <property type="molecule type" value="Genomic_DNA"/>
</dbReference>
<evidence type="ECO:0000313" key="3">
    <source>
        <dbReference type="Proteomes" id="UP000509568"/>
    </source>
</evidence>